<reference evidence="1" key="2">
    <citation type="submission" date="2019-01" db="EMBL/GenBank/DDBJ databases">
        <authorList>
            <person name="Graves T."/>
            <person name="Eichler E.E."/>
            <person name="Wilson R.K."/>
        </authorList>
    </citation>
    <scope>NUCLEOTIDE SEQUENCE [LARGE SCALE GENOMIC DNA]</scope>
    <source>
        <strain evidence="1">17573</strain>
    </source>
</reference>
<sequence length="149" mass="16942">MLHQKMNCMLFLQRFLSKTSTGGSGEPLRSTLPLLTVLPEESKEVGMESKRTLPYFYQVAPPWATQTERVNTSLFLKNSQISFFFPETESCSVAQARVLWHDLGSLQSPPPGFKQFSCLSLPSSWNYRRLPPCSAFFFFIFSRDGISPC</sequence>
<dbReference type="STRING" id="9544.ENSMMUP00000071187"/>
<dbReference type="PANTHER" id="PTHR46254:SF6">
    <property type="entry name" value="HIGH MOBILITY GROUP AT-HOOK 2"/>
    <property type="match status" value="1"/>
</dbReference>
<keyword evidence="2" id="KW-1185">Reference proteome</keyword>
<dbReference type="Proteomes" id="UP000006718">
    <property type="component" value="Chromosome 11"/>
</dbReference>
<dbReference type="PANTHER" id="PTHR46254">
    <property type="entry name" value="PROTEIN GVQW1-RELATED"/>
    <property type="match status" value="1"/>
</dbReference>
<dbReference type="Bgee" id="ENSMMUG00000056181">
    <property type="expression patterns" value="Expressed in spermatid and 2 other cell types or tissues"/>
</dbReference>
<protein>
    <submittedName>
        <fullName evidence="1">Uncharacterized protein</fullName>
    </submittedName>
</protein>
<dbReference type="InParanoid" id="A0A5F7ZZX9"/>
<dbReference type="AlphaFoldDB" id="A0A5F7ZZX9"/>
<dbReference type="VEuPathDB" id="HostDB:ENSMMUG00000056181"/>
<proteinExistence type="predicted"/>
<evidence type="ECO:0000313" key="2">
    <source>
        <dbReference type="Proteomes" id="UP000006718"/>
    </source>
</evidence>
<reference evidence="2" key="1">
    <citation type="journal article" date="2007" name="Science">
        <title>Evolutionary and biomedical insights from the rhesus macaque genome.</title>
        <authorList>
            <person name="Gibbs R.A."/>
            <person name="Rogers J."/>
            <person name="Katze M.G."/>
            <person name="Bumgarner R."/>
            <person name="Weinstock G.M."/>
            <person name="Mardis E.R."/>
            <person name="Remington K.A."/>
            <person name="Strausberg R.L."/>
            <person name="Venter J.C."/>
            <person name="Wilson R.K."/>
            <person name="Batzer M.A."/>
            <person name="Bustamante C.D."/>
            <person name="Eichler E.E."/>
            <person name="Hahn M.W."/>
            <person name="Hardison R.C."/>
            <person name="Makova K.D."/>
            <person name="Miller W."/>
            <person name="Milosavljevic A."/>
            <person name="Palermo R.E."/>
            <person name="Siepel A."/>
            <person name="Sikela J.M."/>
            <person name="Attaway T."/>
            <person name="Bell S."/>
            <person name="Bernard K.E."/>
            <person name="Buhay C.J."/>
            <person name="Chandrabose M.N."/>
            <person name="Dao M."/>
            <person name="Davis C."/>
            <person name="Delehaunty K.D."/>
            <person name="Ding Y."/>
            <person name="Dinh H.H."/>
            <person name="Dugan-Rocha S."/>
            <person name="Fulton L.A."/>
            <person name="Gabisi R.A."/>
            <person name="Garner T.T."/>
            <person name="Godfrey J."/>
            <person name="Hawes A.C."/>
            <person name="Hernandez J."/>
            <person name="Hines S."/>
            <person name="Holder M."/>
            <person name="Hume J."/>
            <person name="Jhangiani S.N."/>
            <person name="Joshi V."/>
            <person name="Khan Z.M."/>
            <person name="Kirkness E.F."/>
            <person name="Cree A."/>
            <person name="Fowler R.G."/>
            <person name="Lee S."/>
            <person name="Lewis L.R."/>
            <person name="Li Z."/>
            <person name="Liu Y.-S."/>
            <person name="Moore S.M."/>
            <person name="Muzny D."/>
            <person name="Nazareth L.V."/>
            <person name="Ngo D.N."/>
            <person name="Okwuonu G.O."/>
            <person name="Pai G."/>
            <person name="Parker D."/>
            <person name="Paul H.A."/>
            <person name="Pfannkoch C."/>
            <person name="Pohl C.S."/>
            <person name="Rogers Y.-H.C."/>
            <person name="Ruiz S.J."/>
            <person name="Sabo A."/>
            <person name="Santibanez J."/>
            <person name="Schneider B.W."/>
            <person name="Smith S.M."/>
            <person name="Sodergren E."/>
            <person name="Svatek A.F."/>
            <person name="Utterback T.R."/>
            <person name="Vattathil S."/>
            <person name="Warren W."/>
            <person name="White C.S."/>
            <person name="Chinwalla A.T."/>
            <person name="Feng Y."/>
            <person name="Halpern A.L."/>
            <person name="Hillier L.W."/>
            <person name="Huang X."/>
            <person name="Minx P."/>
            <person name="Nelson J.O."/>
            <person name="Pepin K.H."/>
            <person name="Qin X."/>
            <person name="Sutton G.G."/>
            <person name="Venter E."/>
            <person name="Walenz B.P."/>
            <person name="Wallis J.W."/>
            <person name="Worley K.C."/>
            <person name="Yang S.-P."/>
            <person name="Jones S.M."/>
            <person name="Marra M.A."/>
            <person name="Rocchi M."/>
            <person name="Schein J.E."/>
            <person name="Baertsch R."/>
            <person name="Clarke L."/>
            <person name="Csuros M."/>
            <person name="Glasscock J."/>
            <person name="Harris R.A."/>
            <person name="Havlak P."/>
            <person name="Jackson A.R."/>
            <person name="Jiang H."/>
            <person name="Liu Y."/>
            <person name="Messina D.N."/>
            <person name="Shen Y."/>
            <person name="Song H.X.-Z."/>
            <person name="Wylie T."/>
            <person name="Zhang L."/>
            <person name="Birney E."/>
            <person name="Han K."/>
            <person name="Konkel M.K."/>
            <person name="Lee J."/>
            <person name="Smit A.F.A."/>
            <person name="Ullmer B."/>
            <person name="Wang H."/>
            <person name="Xing J."/>
            <person name="Burhans R."/>
            <person name="Cheng Z."/>
            <person name="Karro J.E."/>
            <person name="Ma J."/>
            <person name="Raney B."/>
            <person name="She X."/>
            <person name="Cox M.J."/>
            <person name="Demuth J.P."/>
            <person name="Dumas L.J."/>
            <person name="Han S.-G."/>
            <person name="Hopkins J."/>
            <person name="Karimpour-Fard A."/>
            <person name="Kim Y.H."/>
            <person name="Pollack J.R."/>
            <person name="Vinar T."/>
            <person name="Addo-Quaye C."/>
            <person name="Degenhardt J."/>
            <person name="Denby A."/>
            <person name="Hubisz M.J."/>
            <person name="Indap A."/>
            <person name="Kosiol C."/>
            <person name="Lahn B.T."/>
            <person name="Lawson H.A."/>
            <person name="Marklein A."/>
            <person name="Nielsen R."/>
            <person name="Vallender E.J."/>
            <person name="Clark A.G."/>
            <person name="Ferguson B."/>
            <person name="Hernandez R.D."/>
            <person name="Hirani K."/>
            <person name="Kehrer-Sawatzki H."/>
            <person name="Kolb J."/>
            <person name="Patil S."/>
            <person name="Pu L.-L."/>
            <person name="Ren Y."/>
            <person name="Smith D.G."/>
            <person name="Wheeler D.A."/>
            <person name="Schenck I."/>
            <person name="Ball E.V."/>
            <person name="Chen R."/>
            <person name="Cooper D.N."/>
            <person name="Giardine B."/>
            <person name="Hsu F."/>
            <person name="Kent W.J."/>
            <person name="Lesk A."/>
            <person name="Nelson D.L."/>
            <person name="O'brien W.E."/>
            <person name="Pruefer K."/>
            <person name="Stenson P.D."/>
            <person name="Wallace J.C."/>
            <person name="Ke H."/>
            <person name="Liu X.-M."/>
            <person name="Wang P."/>
            <person name="Xiang A.P."/>
            <person name="Yang F."/>
            <person name="Barber G.P."/>
            <person name="Haussler D."/>
            <person name="Karolchik D."/>
            <person name="Kern A.D."/>
            <person name="Kuhn R.M."/>
            <person name="Smith K.E."/>
            <person name="Zwieg A.S."/>
        </authorList>
    </citation>
    <scope>NUCLEOTIDE SEQUENCE [LARGE SCALE GENOMIC DNA]</scope>
    <source>
        <strain evidence="2">17573</strain>
    </source>
</reference>
<dbReference type="Ensembl" id="ENSMMUT00000081317.1">
    <property type="protein sequence ID" value="ENSMMUP00000071187.1"/>
    <property type="gene ID" value="ENSMMUG00000056181.1"/>
</dbReference>
<dbReference type="GeneTree" id="ENSGT00940000161627"/>
<reference evidence="1" key="4">
    <citation type="submission" date="2025-09" db="UniProtKB">
        <authorList>
            <consortium name="Ensembl"/>
        </authorList>
    </citation>
    <scope>IDENTIFICATION</scope>
    <source>
        <strain evidence="1">17573</strain>
    </source>
</reference>
<reference evidence="1" key="3">
    <citation type="submission" date="2025-08" db="UniProtKB">
        <authorList>
            <consortium name="Ensembl"/>
        </authorList>
    </citation>
    <scope>IDENTIFICATION</scope>
    <source>
        <strain evidence="1">17573</strain>
    </source>
</reference>
<evidence type="ECO:0000313" key="1">
    <source>
        <dbReference type="Ensembl" id="ENSMMUP00000071187.1"/>
    </source>
</evidence>
<organism evidence="1 2">
    <name type="scientific">Macaca mulatta</name>
    <name type="common">Rhesus macaque</name>
    <dbReference type="NCBI Taxonomy" id="9544"/>
    <lineage>
        <taxon>Eukaryota</taxon>
        <taxon>Metazoa</taxon>
        <taxon>Chordata</taxon>
        <taxon>Craniata</taxon>
        <taxon>Vertebrata</taxon>
        <taxon>Euteleostomi</taxon>
        <taxon>Mammalia</taxon>
        <taxon>Eutheria</taxon>
        <taxon>Euarchontoglires</taxon>
        <taxon>Primates</taxon>
        <taxon>Haplorrhini</taxon>
        <taxon>Catarrhini</taxon>
        <taxon>Cercopithecidae</taxon>
        <taxon>Cercopithecinae</taxon>
        <taxon>Macaca</taxon>
    </lineage>
</organism>
<name>A0A5F7ZZX9_MACMU</name>
<accession>A0A5F7ZZX9</accession>